<dbReference type="EMBL" id="JADWYR010000001">
    <property type="protein sequence ID" value="MBG9376174.1"/>
    <property type="molecule type" value="Genomic_DNA"/>
</dbReference>
<evidence type="ECO:0008006" key="4">
    <source>
        <dbReference type="Google" id="ProtNLM"/>
    </source>
</evidence>
<dbReference type="AlphaFoldDB" id="A0A931E6Q4"/>
<feature type="chain" id="PRO_5037412223" description="Lipocalin-like domain-containing protein" evidence="1">
    <location>
        <begin position="22"/>
        <end position="143"/>
    </location>
</feature>
<keyword evidence="3" id="KW-1185">Reference proteome</keyword>
<protein>
    <recommendedName>
        <fullName evidence="4">Lipocalin-like domain-containing protein</fullName>
    </recommendedName>
</protein>
<proteinExistence type="predicted"/>
<comment type="caution">
    <text evidence="2">The sequence shown here is derived from an EMBL/GenBank/DDBJ whole genome shotgun (WGS) entry which is preliminary data.</text>
</comment>
<evidence type="ECO:0000256" key="1">
    <source>
        <dbReference type="SAM" id="SignalP"/>
    </source>
</evidence>
<organism evidence="2 3">
    <name type="scientific">Panacibacter microcysteis</name>
    <dbReference type="NCBI Taxonomy" id="2793269"/>
    <lineage>
        <taxon>Bacteria</taxon>
        <taxon>Pseudomonadati</taxon>
        <taxon>Bacteroidota</taxon>
        <taxon>Chitinophagia</taxon>
        <taxon>Chitinophagales</taxon>
        <taxon>Chitinophagaceae</taxon>
        <taxon>Panacibacter</taxon>
    </lineage>
</organism>
<evidence type="ECO:0000313" key="3">
    <source>
        <dbReference type="Proteomes" id="UP000628448"/>
    </source>
</evidence>
<gene>
    <name evidence="2" type="ORF">I5907_08005</name>
</gene>
<dbReference type="Proteomes" id="UP000628448">
    <property type="component" value="Unassembled WGS sequence"/>
</dbReference>
<name>A0A931E6Q4_9BACT</name>
<keyword evidence="1" id="KW-0732">Signal</keyword>
<reference evidence="2" key="1">
    <citation type="submission" date="2020-11" db="EMBL/GenBank/DDBJ databases">
        <title>Bacterial whole genome sequence for Panacibacter sp. DH6.</title>
        <authorList>
            <person name="Le V."/>
            <person name="Ko S."/>
            <person name="Ahn C.-Y."/>
            <person name="Oh H.-M."/>
        </authorList>
    </citation>
    <scope>NUCLEOTIDE SEQUENCE</scope>
    <source>
        <strain evidence="2">DH6</strain>
    </source>
</reference>
<feature type="signal peptide" evidence="1">
    <location>
        <begin position="1"/>
        <end position="21"/>
    </location>
</feature>
<evidence type="ECO:0000313" key="2">
    <source>
        <dbReference type="EMBL" id="MBG9376174.1"/>
    </source>
</evidence>
<sequence length="143" mass="15572">MFLLLTVIGIFGLSCSKSSNAGLPEGTWKLTTIYDRVNDITLLPANGTGDHIVLQFRGNSFSGSTFKNTITDGSFTTPGAGKIVFGFYNTTYVEEDEFGHPLLSVLSSCLLSSSSPCKPCDYTLEGDKLIISSPYIYELTFER</sequence>
<accession>A0A931E6Q4</accession>